<evidence type="ECO:0000256" key="1">
    <source>
        <dbReference type="ARBA" id="ARBA00022737"/>
    </source>
</evidence>
<protein>
    <recommendedName>
        <fullName evidence="3">RCC1-like domain-containing protein</fullName>
    </recommendedName>
</protein>
<name>K5VEB7_PHACS</name>
<dbReference type="InterPro" id="IPR000408">
    <property type="entry name" value="Reg_chr_condens"/>
</dbReference>
<dbReference type="Gene3D" id="2.130.10.30">
    <property type="entry name" value="Regulator of chromosome condensation 1/beta-lactamase-inhibitor protein II"/>
    <property type="match status" value="2"/>
</dbReference>
<dbReference type="FunCoup" id="K5VEB7">
    <property type="interactions" value="26"/>
</dbReference>
<reference evidence="4 5" key="1">
    <citation type="journal article" date="2012" name="BMC Genomics">
        <title>Comparative genomics of the white-rot fungi, Phanerochaete carnosa and P. chrysosporium, to elucidate the genetic basis of the distinct wood types they colonize.</title>
        <authorList>
            <person name="Suzuki H."/>
            <person name="MacDonald J."/>
            <person name="Syed K."/>
            <person name="Salamov A."/>
            <person name="Hori C."/>
            <person name="Aerts A."/>
            <person name="Henrissat B."/>
            <person name="Wiebenga A."/>
            <person name="vanKuyk P.A."/>
            <person name="Barry K."/>
            <person name="Lindquist E."/>
            <person name="LaButti K."/>
            <person name="Lapidus A."/>
            <person name="Lucas S."/>
            <person name="Coutinho P."/>
            <person name="Gong Y."/>
            <person name="Samejima M."/>
            <person name="Mahadevan R."/>
            <person name="Abou-Zaid M."/>
            <person name="de Vries R.P."/>
            <person name="Igarashi K."/>
            <person name="Yadav J.S."/>
            <person name="Grigoriev I.V."/>
            <person name="Master E.R."/>
        </authorList>
    </citation>
    <scope>NUCLEOTIDE SEQUENCE [LARGE SCALE GENOMIC DNA]</scope>
    <source>
        <strain evidence="4 5">HHB-10118-sp</strain>
    </source>
</reference>
<dbReference type="InterPro" id="IPR058923">
    <property type="entry name" value="RCC1-like_dom"/>
</dbReference>
<dbReference type="SUPFAM" id="SSF50985">
    <property type="entry name" value="RCC1/BLIP-II"/>
    <property type="match status" value="1"/>
</dbReference>
<evidence type="ECO:0000259" key="3">
    <source>
        <dbReference type="Pfam" id="PF25390"/>
    </source>
</evidence>
<dbReference type="OrthoDB" id="5370059at2759"/>
<organism evidence="4 5">
    <name type="scientific">Phanerochaete carnosa (strain HHB-10118-sp)</name>
    <name type="common">White-rot fungus</name>
    <name type="synonym">Peniophora carnosa</name>
    <dbReference type="NCBI Taxonomy" id="650164"/>
    <lineage>
        <taxon>Eukaryota</taxon>
        <taxon>Fungi</taxon>
        <taxon>Dikarya</taxon>
        <taxon>Basidiomycota</taxon>
        <taxon>Agaricomycotina</taxon>
        <taxon>Agaricomycetes</taxon>
        <taxon>Polyporales</taxon>
        <taxon>Phanerochaetaceae</taxon>
        <taxon>Phanerochaete</taxon>
    </lineage>
</organism>
<keyword evidence="1" id="KW-0677">Repeat</keyword>
<dbReference type="InParanoid" id="K5VEB7"/>
<proteinExistence type="predicted"/>
<feature type="repeat" description="RCC1" evidence="2">
    <location>
        <begin position="204"/>
        <end position="262"/>
    </location>
</feature>
<dbReference type="RefSeq" id="XP_007390740.1">
    <property type="nucleotide sequence ID" value="XM_007390678.1"/>
</dbReference>
<feature type="domain" description="RCC1-like" evidence="3">
    <location>
        <begin position="4"/>
        <end position="424"/>
    </location>
</feature>
<dbReference type="PROSITE" id="PS00626">
    <property type="entry name" value="RCC1_2"/>
    <property type="match status" value="1"/>
</dbReference>
<dbReference type="AlphaFoldDB" id="K5VEB7"/>
<dbReference type="PROSITE" id="PS50012">
    <property type="entry name" value="RCC1_3"/>
    <property type="match status" value="4"/>
</dbReference>
<feature type="repeat" description="RCC1" evidence="2">
    <location>
        <begin position="305"/>
        <end position="364"/>
    </location>
</feature>
<feature type="repeat" description="RCC1" evidence="2">
    <location>
        <begin position="377"/>
        <end position="430"/>
    </location>
</feature>
<dbReference type="HOGENOM" id="CLU_035268_0_0_1"/>
<dbReference type="Pfam" id="PF25390">
    <property type="entry name" value="WD40_RLD"/>
    <property type="match status" value="1"/>
</dbReference>
<dbReference type="InterPro" id="IPR051210">
    <property type="entry name" value="Ub_ligase/GEF_domain"/>
</dbReference>
<feature type="repeat" description="RCC1" evidence="2">
    <location>
        <begin position="1"/>
        <end position="61"/>
    </location>
</feature>
<dbReference type="PANTHER" id="PTHR22870:SF155">
    <property type="entry name" value="E3 UBIQUITIN-PROTEIN LIGASE HERC1-RELATED"/>
    <property type="match status" value="1"/>
</dbReference>
<evidence type="ECO:0000313" key="4">
    <source>
        <dbReference type="EMBL" id="EKM61316.1"/>
    </source>
</evidence>
<dbReference type="STRING" id="650164.K5VEB7"/>
<dbReference type="GeneID" id="18909446"/>
<sequence length="430" mass="46223">MLLVSAGSNARGQLATGDQEDAHTFTKCCFEGYAPGQLPQGTQTVVQITCGANHTLLLLERTQDTSSSTRRELWSCGDGSKSQLGSSVVESSSVFVPLNLELQSLGLEGYTVQTVAACWETSFVALTHPDRSDVLLSMGSDDFGNLGIGGTKGKSTRCIHRVPFGGECLGTDDPCTIRVLSLAAGPHHVAIRLSAKLAGRSVQERLVGWGTSRHGQLGDLKITRMGRPVPFVDSPWPVALPVGNTLKEFSLGNQHSVFLLSSGRLYGIGSNRRGQLNEIDQHKDVSSVSCTWNGTYVVMRQNSTWTILSLGASHKGQLGRQIPNEPDHTTGIAPAPVEFPFGADTRELIKVACGSEHVLCLFSLRDALPGDTASSQREVWAWGWNEHGTLGDGTTEDRNFPQKVWPPDESSRRAVDISAGCGNSWIVLEG</sequence>
<dbReference type="Proteomes" id="UP000008370">
    <property type="component" value="Unassembled WGS sequence"/>
</dbReference>
<evidence type="ECO:0000313" key="5">
    <source>
        <dbReference type="Proteomes" id="UP000008370"/>
    </source>
</evidence>
<dbReference type="InterPro" id="IPR009091">
    <property type="entry name" value="RCC1/BLIP-II"/>
</dbReference>
<dbReference type="EMBL" id="JH930468">
    <property type="protein sequence ID" value="EKM61316.1"/>
    <property type="molecule type" value="Genomic_DNA"/>
</dbReference>
<evidence type="ECO:0000256" key="2">
    <source>
        <dbReference type="PROSITE-ProRule" id="PRU00235"/>
    </source>
</evidence>
<dbReference type="KEGG" id="pco:PHACADRAFT_168753"/>
<keyword evidence="5" id="KW-1185">Reference proteome</keyword>
<gene>
    <name evidence="4" type="ORF">PHACADRAFT_168753</name>
</gene>
<accession>K5VEB7</accession>
<dbReference type="PANTHER" id="PTHR22870">
    <property type="entry name" value="REGULATOR OF CHROMOSOME CONDENSATION"/>
    <property type="match status" value="1"/>
</dbReference>